<evidence type="ECO:0000313" key="3">
    <source>
        <dbReference type="Proteomes" id="UP000611640"/>
    </source>
</evidence>
<gene>
    <name evidence="2" type="ORF">Athai_15950</name>
</gene>
<keyword evidence="1" id="KW-0812">Transmembrane</keyword>
<feature type="transmembrane region" description="Helical" evidence="1">
    <location>
        <begin position="297"/>
        <end position="318"/>
    </location>
</feature>
<feature type="transmembrane region" description="Helical" evidence="1">
    <location>
        <begin position="162"/>
        <end position="185"/>
    </location>
</feature>
<keyword evidence="3" id="KW-1185">Reference proteome</keyword>
<feature type="transmembrane region" description="Helical" evidence="1">
    <location>
        <begin position="456"/>
        <end position="476"/>
    </location>
</feature>
<protein>
    <submittedName>
        <fullName evidence="2">Exporter of polyketide antibiotics</fullName>
    </submittedName>
</protein>
<keyword evidence="1" id="KW-1133">Transmembrane helix</keyword>
<keyword evidence="1" id="KW-0472">Membrane</keyword>
<feature type="transmembrane region" description="Helical" evidence="1">
    <location>
        <begin position="129"/>
        <end position="156"/>
    </location>
</feature>
<reference evidence="2 3" key="1">
    <citation type="submission" date="2020-08" db="EMBL/GenBank/DDBJ databases">
        <title>Whole genome shotgun sequence of Actinocatenispora thailandica NBRC 105041.</title>
        <authorList>
            <person name="Komaki H."/>
            <person name="Tamura T."/>
        </authorList>
    </citation>
    <scope>NUCLEOTIDE SEQUENCE [LARGE SCALE GENOMIC DNA]</scope>
    <source>
        <strain evidence="2 3">NBRC 105041</strain>
    </source>
</reference>
<feature type="transmembrane region" description="Helical" evidence="1">
    <location>
        <begin position="424"/>
        <end position="449"/>
    </location>
</feature>
<feature type="transmembrane region" description="Helical" evidence="1">
    <location>
        <begin position="192"/>
        <end position="210"/>
    </location>
</feature>
<organism evidence="2 3">
    <name type="scientific">Actinocatenispora thailandica</name>
    <dbReference type="NCBI Taxonomy" id="227318"/>
    <lineage>
        <taxon>Bacteria</taxon>
        <taxon>Bacillati</taxon>
        <taxon>Actinomycetota</taxon>
        <taxon>Actinomycetes</taxon>
        <taxon>Micromonosporales</taxon>
        <taxon>Micromonosporaceae</taxon>
        <taxon>Actinocatenispora</taxon>
    </lineage>
</organism>
<evidence type="ECO:0000256" key="1">
    <source>
        <dbReference type="SAM" id="Phobius"/>
    </source>
</evidence>
<feature type="transmembrane region" description="Helical" evidence="1">
    <location>
        <begin position="388"/>
        <end position="412"/>
    </location>
</feature>
<dbReference type="AlphaFoldDB" id="A0A7R7DM23"/>
<dbReference type="RefSeq" id="WP_203960866.1">
    <property type="nucleotide sequence ID" value="NZ_AP023355.1"/>
</dbReference>
<feature type="transmembrane region" description="Helical" evidence="1">
    <location>
        <begin position="24"/>
        <end position="46"/>
    </location>
</feature>
<sequence length="530" mass="53944">MSAGPAGGLPAMVGIVWRTRRRGIVVWVLALAASMIGTAASIAGLYDTPAKIHSYAAAVTSGSALAAINGHVEGIDSLGGVIQDEFGFLASFLLPLLGIALVAGSTRREEESGRLETLLGGRIARHQPVLAALTVASAAVLATSALFAAGLAVAGVPVQAAILYSAALGALAFTFAGIAALLAQLVHHARGVYTWSLIVLAAGYVLRGIGDTTKSWSSWLSPLGWVEKTAPFARQRWWVLAIPVAVGLASAGAAVWLATRRDLGSALLRGGAGPARATRWGRGPIGLAVRIHGPATAGWLAGGVLLTAMMGALARQLLDAMAGNPALATAMGIHGGRPLDGFAAVTQLYLAVIGTGYVIQAIGTLRAEESQGRLETRLAGTLSRGRWLAGHAAVVAAGLVLVVVGSSVVLGLATAQSVGNTAEFGAIITAGLAYLPAELVLGGLALALFGWWPRGFGLAWAGYAVATFIAFLGPGLKLAQWVLDLAPSTHVGNPPLGTVDPADLAALAVVAIVLTVAGFVTFRRRDVPRS</sequence>
<feature type="transmembrane region" description="Helical" evidence="1">
    <location>
        <begin position="237"/>
        <end position="259"/>
    </location>
</feature>
<feature type="transmembrane region" description="Helical" evidence="1">
    <location>
        <begin position="86"/>
        <end position="104"/>
    </location>
</feature>
<dbReference type="KEGG" id="atl:Athai_15950"/>
<feature type="transmembrane region" description="Helical" evidence="1">
    <location>
        <begin position="348"/>
        <end position="367"/>
    </location>
</feature>
<proteinExistence type="predicted"/>
<feature type="transmembrane region" description="Helical" evidence="1">
    <location>
        <begin position="504"/>
        <end position="522"/>
    </location>
</feature>
<dbReference type="Proteomes" id="UP000611640">
    <property type="component" value="Chromosome"/>
</dbReference>
<accession>A0A7R7DM23</accession>
<name>A0A7R7DM23_9ACTN</name>
<dbReference type="EMBL" id="AP023355">
    <property type="protein sequence ID" value="BCJ34092.1"/>
    <property type="molecule type" value="Genomic_DNA"/>
</dbReference>
<evidence type="ECO:0000313" key="2">
    <source>
        <dbReference type="EMBL" id="BCJ34092.1"/>
    </source>
</evidence>